<organism evidence="1 2">
    <name type="scientific">Alkalibacillus salilacus</name>
    <dbReference type="NCBI Taxonomy" id="284582"/>
    <lineage>
        <taxon>Bacteria</taxon>
        <taxon>Bacillati</taxon>
        <taxon>Bacillota</taxon>
        <taxon>Bacilli</taxon>
        <taxon>Bacillales</taxon>
        <taxon>Bacillaceae</taxon>
        <taxon>Alkalibacillus</taxon>
    </lineage>
</organism>
<gene>
    <name evidence="1" type="ORF">J2S77_000806</name>
</gene>
<dbReference type="Proteomes" id="UP001224359">
    <property type="component" value="Unassembled WGS sequence"/>
</dbReference>
<dbReference type="EMBL" id="JAUSTQ010000002">
    <property type="protein sequence ID" value="MDQ0158850.1"/>
    <property type="molecule type" value="Genomic_DNA"/>
</dbReference>
<reference evidence="1 2" key="1">
    <citation type="submission" date="2023-07" db="EMBL/GenBank/DDBJ databases">
        <title>Genomic Encyclopedia of Type Strains, Phase IV (KMG-IV): sequencing the most valuable type-strain genomes for metagenomic binning, comparative biology and taxonomic classification.</title>
        <authorList>
            <person name="Goeker M."/>
        </authorList>
    </citation>
    <scope>NUCLEOTIDE SEQUENCE [LARGE SCALE GENOMIC DNA]</scope>
    <source>
        <strain evidence="1 2">DSM 16460</strain>
    </source>
</reference>
<proteinExistence type="predicted"/>
<comment type="caution">
    <text evidence="1">The sequence shown here is derived from an EMBL/GenBank/DDBJ whole genome shotgun (WGS) entry which is preliminary data.</text>
</comment>
<protein>
    <submittedName>
        <fullName evidence="1">Uncharacterized protein</fullName>
    </submittedName>
</protein>
<keyword evidence="2" id="KW-1185">Reference proteome</keyword>
<dbReference type="RefSeq" id="WP_306974852.1">
    <property type="nucleotide sequence ID" value="NZ_JAUSTQ010000002.1"/>
</dbReference>
<accession>A0ABT9VDE7</accession>
<evidence type="ECO:0000313" key="2">
    <source>
        <dbReference type="Proteomes" id="UP001224359"/>
    </source>
</evidence>
<name>A0ABT9VDE7_9BACI</name>
<sequence length="89" mass="10076">MDHDVDHAIFFNKVKKARDSLNGLTKEERKLAISFLQQTLDLEEDSAETTTVSLQLNGKTLANSLVDHINKDRELSDRFAIKKGGDFNE</sequence>
<evidence type="ECO:0000313" key="1">
    <source>
        <dbReference type="EMBL" id="MDQ0158850.1"/>
    </source>
</evidence>